<name>A0A9P5YWT8_9AGAR</name>
<organism evidence="4 5">
    <name type="scientific">Pholiota conissans</name>
    <dbReference type="NCBI Taxonomy" id="109636"/>
    <lineage>
        <taxon>Eukaryota</taxon>
        <taxon>Fungi</taxon>
        <taxon>Dikarya</taxon>
        <taxon>Basidiomycota</taxon>
        <taxon>Agaricomycotina</taxon>
        <taxon>Agaricomycetes</taxon>
        <taxon>Agaricomycetidae</taxon>
        <taxon>Agaricales</taxon>
        <taxon>Agaricineae</taxon>
        <taxon>Strophariaceae</taxon>
        <taxon>Pholiota</taxon>
    </lineage>
</organism>
<feature type="compositionally biased region" description="Polar residues" evidence="2">
    <location>
        <begin position="844"/>
        <end position="854"/>
    </location>
</feature>
<dbReference type="OrthoDB" id="3262412at2759"/>
<protein>
    <recommendedName>
        <fullName evidence="3">SWIM-type domain-containing protein</fullName>
    </recommendedName>
</protein>
<dbReference type="InterPro" id="IPR018289">
    <property type="entry name" value="MULE_transposase_dom"/>
</dbReference>
<evidence type="ECO:0000256" key="1">
    <source>
        <dbReference type="PROSITE-ProRule" id="PRU00325"/>
    </source>
</evidence>
<keyword evidence="1" id="KW-0862">Zinc</keyword>
<evidence type="ECO:0000313" key="5">
    <source>
        <dbReference type="Proteomes" id="UP000807469"/>
    </source>
</evidence>
<accession>A0A9P5YWT8</accession>
<dbReference type="Pfam" id="PF10551">
    <property type="entry name" value="MULE"/>
    <property type="match status" value="1"/>
</dbReference>
<dbReference type="EMBL" id="MU155310">
    <property type="protein sequence ID" value="KAF9476024.1"/>
    <property type="molecule type" value="Genomic_DNA"/>
</dbReference>
<keyword evidence="5" id="KW-1185">Reference proteome</keyword>
<feature type="region of interest" description="Disordered" evidence="2">
    <location>
        <begin position="797"/>
        <end position="862"/>
    </location>
</feature>
<evidence type="ECO:0000256" key="2">
    <source>
        <dbReference type="SAM" id="MobiDB-lite"/>
    </source>
</evidence>
<dbReference type="InterPro" id="IPR007527">
    <property type="entry name" value="Znf_SWIM"/>
</dbReference>
<dbReference type="GO" id="GO:0008270">
    <property type="term" value="F:zinc ion binding"/>
    <property type="evidence" value="ECO:0007669"/>
    <property type="project" value="UniProtKB-KW"/>
</dbReference>
<reference evidence="4" key="1">
    <citation type="submission" date="2020-11" db="EMBL/GenBank/DDBJ databases">
        <authorList>
            <consortium name="DOE Joint Genome Institute"/>
            <person name="Ahrendt S."/>
            <person name="Riley R."/>
            <person name="Andreopoulos W."/>
            <person name="Labutti K."/>
            <person name="Pangilinan J."/>
            <person name="Ruiz-Duenas F.J."/>
            <person name="Barrasa J.M."/>
            <person name="Sanchez-Garcia M."/>
            <person name="Camarero S."/>
            <person name="Miyauchi S."/>
            <person name="Serrano A."/>
            <person name="Linde D."/>
            <person name="Babiker R."/>
            <person name="Drula E."/>
            <person name="Ayuso-Fernandez I."/>
            <person name="Pacheco R."/>
            <person name="Padilla G."/>
            <person name="Ferreira P."/>
            <person name="Barriuso J."/>
            <person name="Kellner H."/>
            <person name="Castanera R."/>
            <person name="Alfaro M."/>
            <person name="Ramirez L."/>
            <person name="Pisabarro A.G."/>
            <person name="Kuo A."/>
            <person name="Tritt A."/>
            <person name="Lipzen A."/>
            <person name="He G."/>
            <person name="Yan M."/>
            <person name="Ng V."/>
            <person name="Cullen D."/>
            <person name="Martin F."/>
            <person name="Rosso M.-N."/>
            <person name="Henrissat B."/>
            <person name="Hibbett D."/>
            <person name="Martinez A.T."/>
            <person name="Grigoriev I.V."/>
        </authorList>
    </citation>
    <scope>NUCLEOTIDE SEQUENCE</scope>
    <source>
        <strain evidence="4">CIRM-BRFM 674</strain>
    </source>
</reference>
<evidence type="ECO:0000313" key="4">
    <source>
        <dbReference type="EMBL" id="KAF9476024.1"/>
    </source>
</evidence>
<gene>
    <name evidence="4" type="ORF">BDN70DRAFT_935408</name>
</gene>
<sequence length="967" mass="112310">MQENFFPGQHDDDADADNDETLRTELTEVKFDDFIHMIASSEEVHNFTALVNVSNSFSEKFNNSKEMANQIANRIWQQLKYRFVYHSQYTQKRSDSTRYRYHCAQNSERQKSSKKSAKEGVKHRDKEQMKSFDCNGWLNIKVWDDCSHTVLIKLIHENDHVPYWKIDVPDDVKAFIDKNVAFTPTQLWDKILETHPTPNFTRKAIYHLWNEKSSLNWKHDANELKSARMIIDQASKESNLYTVQHIPLPDMPGFIGIAFALPEILRKWGGKIREISLDSTWNTNGSNFEVYALLGELSGSGCPLGYLLLQSSHSGEGGEKAKYIQTFLEYFQKEWNIKPIITLTDKDMSEINAFLAAFPEAKHQLCFWHCLRAIRTRLSIIRRRPKFYDVKEAMMEFPWIDKDFVRCGQANLPQSSQYVAQTSIPRVSVFFQGVQQNTAPEPLVPTGKRMTIRLNNRVQSVVSLPPTLNLTPNDEELDDDLIEDDTLLDQFENLLNGSEQDSEDGPDWMFDKEETTSSDPNYVFCPSSHRKQLLRLFMKHFCQHPIFSERKGGPLTAKQIRANAVKEMYDFCHTRGLREVWGYMWACWYTPKMWRLWARSSSPYLSRLRTTTGVENFWRQLKHNYLHNHARPRLDLLVWILVSKVTRSYMARMQGLESTHRLGRSRALTTYQRRFKESWIQLERTTVSGKEYKTDVSMWSCNCGSQKYHPHHLCKHLVQAVGHPDKSLWKSLTRRRVSPLYRHPLLRSTVDESYGGEFIEPDGTVTDGDDFAWSGDVSKLGNREGWEMLVEKPINTTGEESTEGQILRKRTHREDHSCSEDDTNINGDPARSKRPRTDQGVMNPFTSSPIQENDTSNRDRMSDASGFEYGTDDEMELDELCEAADDAIEEFRKIMETLKKQRSKRNRLWMKAAMTDLKTSVKAVSQFNQDIRTIEHTGRSRITTWGGGKSKEEKRLSRLAMGFTFGL</sequence>
<dbReference type="Proteomes" id="UP000807469">
    <property type="component" value="Unassembled WGS sequence"/>
</dbReference>
<dbReference type="PROSITE" id="PS50966">
    <property type="entry name" value="ZF_SWIM"/>
    <property type="match status" value="1"/>
</dbReference>
<dbReference type="AlphaFoldDB" id="A0A9P5YWT8"/>
<keyword evidence="1" id="KW-0863">Zinc-finger</keyword>
<keyword evidence="1" id="KW-0479">Metal-binding</keyword>
<evidence type="ECO:0000259" key="3">
    <source>
        <dbReference type="PROSITE" id="PS50966"/>
    </source>
</evidence>
<proteinExistence type="predicted"/>
<feature type="domain" description="SWIM-type" evidence="3">
    <location>
        <begin position="692"/>
        <end position="725"/>
    </location>
</feature>
<feature type="compositionally biased region" description="Basic and acidic residues" evidence="2">
    <location>
        <begin position="108"/>
        <end position="124"/>
    </location>
</feature>
<comment type="caution">
    <text evidence="4">The sequence shown here is derived from an EMBL/GenBank/DDBJ whole genome shotgun (WGS) entry which is preliminary data.</text>
</comment>
<feature type="region of interest" description="Disordered" evidence="2">
    <location>
        <begin position="103"/>
        <end position="124"/>
    </location>
</feature>